<name>A0A1H9ECW2_9GAMM</name>
<keyword evidence="2" id="KW-0378">Hydrolase</keyword>
<dbReference type="PROSITE" id="PS01227">
    <property type="entry name" value="UPF0012"/>
    <property type="match status" value="1"/>
</dbReference>
<feature type="domain" description="CN hydrolase" evidence="3">
    <location>
        <begin position="1"/>
        <end position="249"/>
    </location>
</feature>
<dbReference type="InterPro" id="IPR003010">
    <property type="entry name" value="C-N_Hydrolase"/>
</dbReference>
<gene>
    <name evidence="4" type="ORF">SAMN05421693_12125</name>
</gene>
<dbReference type="Pfam" id="PF00795">
    <property type="entry name" value="CN_hydrolase"/>
    <property type="match status" value="1"/>
</dbReference>
<dbReference type="RefSeq" id="WP_090207986.1">
    <property type="nucleotide sequence ID" value="NZ_FOFO01000021.1"/>
</dbReference>
<evidence type="ECO:0000259" key="3">
    <source>
        <dbReference type="PROSITE" id="PS50263"/>
    </source>
</evidence>
<reference evidence="4 5" key="1">
    <citation type="submission" date="2016-10" db="EMBL/GenBank/DDBJ databases">
        <authorList>
            <person name="de Groot N.N."/>
        </authorList>
    </citation>
    <scope>NUCLEOTIDE SEQUENCE [LARGE SCALE GENOMIC DNA]</scope>
    <source>
        <strain evidence="4 5">B7-7</strain>
    </source>
</reference>
<proteinExistence type="inferred from homology"/>
<evidence type="ECO:0000256" key="1">
    <source>
        <dbReference type="ARBA" id="ARBA00010613"/>
    </source>
</evidence>
<dbReference type="InterPro" id="IPR045254">
    <property type="entry name" value="Nit1/2_C-N_Hydrolase"/>
</dbReference>
<comment type="similarity">
    <text evidence="1">Belongs to the carbon-nitrogen hydrolase superfamily. NIT1/NIT2 family.</text>
</comment>
<dbReference type="InterPro" id="IPR036526">
    <property type="entry name" value="C-N_Hydrolase_sf"/>
</dbReference>
<dbReference type="InterPro" id="IPR001110">
    <property type="entry name" value="UPF0012_CS"/>
</dbReference>
<sequence length="280" mass="30782">MIAAVQMASGTNLSANLQEAGRLIAQAAQAGARLVVLPENFALMGMSEHDKVKVREAPGQGPIQDFLAEQARRHGIWLVGGTTPMTCPDPAKVYAACLVYNDQGRMVGRYDKIHLFDVHLPDNDEHYEESETIVAGDQVVVVETPFGIMGLSVCYDLRFPELYRGLLDQGAEIVVLPAAFTAVTGRAHWEALVRARAIENQVYMVAAAQGGYHVNGRETHGDSMVVDPWGNVLDRLPRGSGVVTGTLDREWQQSIRRSFPSIYHRRLSCNLSSDTDQRPL</sequence>
<organism evidence="4 5">
    <name type="scientific">Ectothiorhodospira magna</name>
    <dbReference type="NCBI Taxonomy" id="867345"/>
    <lineage>
        <taxon>Bacteria</taxon>
        <taxon>Pseudomonadati</taxon>
        <taxon>Pseudomonadota</taxon>
        <taxon>Gammaproteobacteria</taxon>
        <taxon>Chromatiales</taxon>
        <taxon>Ectothiorhodospiraceae</taxon>
        <taxon>Ectothiorhodospira</taxon>
    </lineage>
</organism>
<evidence type="ECO:0000256" key="2">
    <source>
        <dbReference type="ARBA" id="ARBA00022801"/>
    </source>
</evidence>
<dbReference type="AlphaFoldDB" id="A0A1H9ECW2"/>
<protein>
    <submittedName>
        <fullName evidence="4">Nitrilase</fullName>
    </submittedName>
</protein>
<evidence type="ECO:0000313" key="5">
    <source>
        <dbReference type="Proteomes" id="UP000199496"/>
    </source>
</evidence>
<keyword evidence="5" id="KW-1185">Reference proteome</keyword>
<dbReference type="Gene3D" id="3.60.110.10">
    <property type="entry name" value="Carbon-nitrogen hydrolase"/>
    <property type="match status" value="1"/>
</dbReference>
<dbReference type="PROSITE" id="PS50263">
    <property type="entry name" value="CN_HYDROLASE"/>
    <property type="match status" value="1"/>
</dbReference>
<dbReference type="PANTHER" id="PTHR23088:SF27">
    <property type="entry name" value="DEAMINATED GLUTATHIONE AMIDASE"/>
    <property type="match status" value="1"/>
</dbReference>
<dbReference type="PANTHER" id="PTHR23088">
    <property type="entry name" value="NITRILASE-RELATED"/>
    <property type="match status" value="1"/>
</dbReference>
<dbReference type="CDD" id="cd07572">
    <property type="entry name" value="nit"/>
    <property type="match status" value="1"/>
</dbReference>
<dbReference type="SUPFAM" id="SSF56317">
    <property type="entry name" value="Carbon-nitrogen hydrolase"/>
    <property type="match status" value="1"/>
</dbReference>
<dbReference type="Proteomes" id="UP000199496">
    <property type="component" value="Unassembled WGS sequence"/>
</dbReference>
<evidence type="ECO:0000313" key="4">
    <source>
        <dbReference type="EMBL" id="SEQ23427.1"/>
    </source>
</evidence>
<dbReference type="OrthoDB" id="9811121at2"/>
<dbReference type="STRING" id="867345.SAMN05421693_12125"/>
<dbReference type="GO" id="GO:0016811">
    <property type="term" value="F:hydrolase activity, acting on carbon-nitrogen (but not peptide) bonds, in linear amides"/>
    <property type="evidence" value="ECO:0007669"/>
    <property type="project" value="InterPro"/>
</dbReference>
<accession>A0A1H9ECW2</accession>
<dbReference type="EMBL" id="FOFO01000021">
    <property type="protein sequence ID" value="SEQ23427.1"/>
    <property type="molecule type" value="Genomic_DNA"/>
</dbReference>